<comment type="function">
    <text evidence="6">Non catalytic subunit of RNase H2, an endonuclease that specifically degrades the RNA of RNA:DNA hybrids. Participates in DNA replication, possibly by mediating the removal of lagging-strand Okazaki fragment RNA primers during DNA replication. Mediates the excision of single ribonucleotides from DNA:RNA duplexes.</text>
</comment>
<dbReference type="Pfam" id="PF09468">
    <property type="entry name" value="RNase_H2-Ydr279"/>
    <property type="match status" value="1"/>
</dbReference>
<evidence type="ECO:0000259" key="9">
    <source>
        <dbReference type="Pfam" id="PF09468"/>
    </source>
</evidence>
<feature type="region of interest" description="Disordered" evidence="8">
    <location>
        <begin position="235"/>
        <end position="254"/>
    </location>
</feature>
<dbReference type="GO" id="GO:0006401">
    <property type="term" value="P:RNA catabolic process"/>
    <property type="evidence" value="ECO:0007669"/>
    <property type="project" value="TreeGrafter"/>
</dbReference>
<dbReference type="InterPro" id="IPR040456">
    <property type="entry name" value="RNase_H2_suB"/>
</dbReference>
<accession>A0A6P8HJ46</accession>
<evidence type="ECO:0000256" key="1">
    <source>
        <dbReference type="ARBA" id="ARBA00004123"/>
    </source>
</evidence>
<keyword evidence="11" id="KW-1185">Reference proteome</keyword>
<organism evidence="11 12">
    <name type="scientific">Actinia tenebrosa</name>
    <name type="common">Australian red waratah sea anemone</name>
    <dbReference type="NCBI Taxonomy" id="6105"/>
    <lineage>
        <taxon>Eukaryota</taxon>
        <taxon>Metazoa</taxon>
        <taxon>Cnidaria</taxon>
        <taxon>Anthozoa</taxon>
        <taxon>Hexacorallia</taxon>
        <taxon>Actiniaria</taxon>
        <taxon>Actiniidae</taxon>
        <taxon>Actinia</taxon>
    </lineage>
</organism>
<dbReference type="Proteomes" id="UP000515163">
    <property type="component" value="Unplaced"/>
</dbReference>
<dbReference type="InterPro" id="IPR019024">
    <property type="entry name" value="RNase_H2_suB_wHTH"/>
</dbReference>
<comment type="subunit">
    <text evidence="3">The RNase H2 complex is a heterotrimer composed of the catalytic subunit RNASEH2A and the non-catalytic subunits RNASEH2B and RNASEH2C.</text>
</comment>
<comment type="subcellular location">
    <subcellularLocation>
        <location evidence="1">Nucleus</location>
    </subcellularLocation>
</comment>
<name>A0A6P8HJ46_ACTTE</name>
<evidence type="ECO:0000256" key="6">
    <source>
        <dbReference type="ARBA" id="ARBA00024778"/>
    </source>
</evidence>
<dbReference type="FunFam" id="1.10.20.120:FF:000002">
    <property type="entry name" value="Ribonuclease H2 subunit B"/>
    <property type="match status" value="1"/>
</dbReference>
<dbReference type="RefSeq" id="XP_031554878.1">
    <property type="nucleotide sequence ID" value="XM_031699018.1"/>
</dbReference>
<dbReference type="PANTHER" id="PTHR13383:SF11">
    <property type="entry name" value="RIBONUCLEASE H2 SUBUNIT B"/>
    <property type="match status" value="1"/>
</dbReference>
<comment type="similarity">
    <text evidence="2">Belongs to the RNase H2 subunit B family.</text>
</comment>
<dbReference type="AlphaFoldDB" id="A0A6P8HJ46"/>
<dbReference type="GeneID" id="116291805"/>
<evidence type="ECO:0000256" key="7">
    <source>
        <dbReference type="ARBA" id="ARBA00033464"/>
    </source>
</evidence>
<feature type="domain" description="Rnh202 triple barrel" evidence="10">
    <location>
        <begin position="34"/>
        <end position="95"/>
    </location>
</feature>
<dbReference type="Gene3D" id="1.10.20.120">
    <property type="match status" value="1"/>
</dbReference>
<evidence type="ECO:0000256" key="3">
    <source>
        <dbReference type="ARBA" id="ARBA00011277"/>
    </source>
</evidence>
<protein>
    <recommendedName>
        <fullName evidence="4">Ribonuclease H2 subunit B</fullName>
    </recommendedName>
    <alternativeName>
        <fullName evidence="7">Ribonuclease HI subunit B</fullName>
    </alternativeName>
</protein>
<evidence type="ECO:0000259" key="10">
    <source>
        <dbReference type="Pfam" id="PF17745"/>
    </source>
</evidence>
<dbReference type="Gene3D" id="2.20.25.530">
    <property type="match status" value="1"/>
</dbReference>
<dbReference type="KEGG" id="aten:116291805"/>
<keyword evidence="5" id="KW-0539">Nucleus</keyword>
<evidence type="ECO:0000313" key="12">
    <source>
        <dbReference type="RefSeq" id="XP_031554878.1"/>
    </source>
</evidence>
<proteinExistence type="inferred from homology"/>
<reference evidence="12" key="1">
    <citation type="submission" date="2025-08" db="UniProtKB">
        <authorList>
            <consortium name="RefSeq"/>
        </authorList>
    </citation>
    <scope>IDENTIFICATION</scope>
    <source>
        <tissue evidence="12">Tentacle</tissue>
    </source>
</reference>
<dbReference type="GO" id="GO:0032299">
    <property type="term" value="C:ribonuclease H2 complex"/>
    <property type="evidence" value="ECO:0007669"/>
    <property type="project" value="InterPro"/>
</dbReference>
<dbReference type="FunCoup" id="A0A6P8HJ46">
    <property type="interactions" value="1029"/>
</dbReference>
<dbReference type="InParanoid" id="A0A6P8HJ46"/>
<sequence length="306" mass="34392">MSQGKKKEKSPSQEKTQWILIAPETALNGSSDGKDDEPTFVKLLHPRTEKECMFLMSRNKDAVYEIMKFAEGPRSWFIEDSVQKDGSLLVTTSIDPIFLCIPYLTRNKTKFRTIDQVLMDDDYPAVSSLSMCVSSDVLSNVCDCKGNDDLQAYRLNEDKLIAWLKTKVECVADKLESSKINVSKGSQSATFVRSKLQSNVTRDDYLRYSCGIVCQYLDSSWADKLQAALNLPEEKTVLSSPEEPPSKRTKLNNDAGTVLEDYSKEYEKIKTKTTSKTPGKMTAAQKSLSKVNKNGMKSMASFFTKK</sequence>
<dbReference type="OrthoDB" id="29098at2759"/>
<evidence type="ECO:0000313" key="11">
    <source>
        <dbReference type="Proteomes" id="UP000515163"/>
    </source>
</evidence>
<evidence type="ECO:0000256" key="8">
    <source>
        <dbReference type="SAM" id="MobiDB-lite"/>
    </source>
</evidence>
<feature type="domain" description="Ribonuclease H2 subunit B wHTH" evidence="9">
    <location>
        <begin position="98"/>
        <end position="226"/>
    </location>
</feature>
<evidence type="ECO:0000256" key="4">
    <source>
        <dbReference type="ARBA" id="ARBA00019062"/>
    </source>
</evidence>
<dbReference type="InterPro" id="IPR041195">
    <property type="entry name" value="Rnh202_N"/>
</dbReference>
<dbReference type="GO" id="GO:0005654">
    <property type="term" value="C:nucleoplasm"/>
    <property type="evidence" value="ECO:0007669"/>
    <property type="project" value="TreeGrafter"/>
</dbReference>
<evidence type="ECO:0000256" key="2">
    <source>
        <dbReference type="ARBA" id="ARBA00009823"/>
    </source>
</evidence>
<dbReference type="PANTHER" id="PTHR13383">
    <property type="entry name" value="RIBONUCLEASE H2 SUBUNIT B"/>
    <property type="match status" value="1"/>
</dbReference>
<evidence type="ECO:0000256" key="5">
    <source>
        <dbReference type="ARBA" id="ARBA00023242"/>
    </source>
</evidence>
<dbReference type="Pfam" id="PF17745">
    <property type="entry name" value="Ydr279_N"/>
    <property type="match status" value="1"/>
</dbReference>
<gene>
    <name evidence="12" type="primary">LOC116291805</name>
</gene>
<dbReference type="CDD" id="cd09270">
    <property type="entry name" value="RNase_H2-B"/>
    <property type="match status" value="1"/>
</dbReference>